<gene>
    <name evidence="2" type="ORF">A8806_103105</name>
</gene>
<keyword evidence="1" id="KW-0472">Membrane</keyword>
<evidence type="ECO:0000256" key="1">
    <source>
        <dbReference type="SAM" id="Phobius"/>
    </source>
</evidence>
<organism evidence="2 3">
    <name type="scientific">Faecalicatena orotica</name>
    <dbReference type="NCBI Taxonomy" id="1544"/>
    <lineage>
        <taxon>Bacteria</taxon>
        <taxon>Bacillati</taxon>
        <taxon>Bacillota</taxon>
        <taxon>Clostridia</taxon>
        <taxon>Lachnospirales</taxon>
        <taxon>Lachnospiraceae</taxon>
        <taxon>Faecalicatena</taxon>
    </lineage>
</organism>
<comment type="caution">
    <text evidence="2">The sequence shown here is derived from an EMBL/GenBank/DDBJ whole genome shotgun (WGS) entry which is preliminary data.</text>
</comment>
<proteinExistence type="predicted"/>
<keyword evidence="1" id="KW-0812">Transmembrane</keyword>
<dbReference type="Proteomes" id="UP000245845">
    <property type="component" value="Unassembled WGS sequence"/>
</dbReference>
<reference evidence="2 3" key="1">
    <citation type="submission" date="2018-05" db="EMBL/GenBank/DDBJ databases">
        <title>The Hungate 1000. A catalogue of reference genomes from the rumen microbiome.</title>
        <authorList>
            <person name="Kelly W."/>
        </authorList>
    </citation>
    <scope>NUCLEOTIDE SEQUENCE [LARGE SCALE GENOMIC DNA]</scope>
    <source>
        <strain evidence="2 3">NLAE-zl-C242</strain>
    </source>
</reference>
<name>A0A2Y9BF10_9FIRM</name>
<accession>A0A2Y9BF10</accession>
<feature type="transmembrane region" description="Helical" evidence="1">
    <location>
        <begin position="77"/>
        <end position="103"/>
    </location>
</feature>
<keyword evidence="1" id="KW-1133">Transmembrane helix</keyword>
<keyword evidence="3" id="KW-1185">Reference proteome</keyword>
<sequence>MCKRAMDSIGSSTRLLWFFVFIMGVPVILLICSMLLWSYNRFKHLAFISYIAEVILTIFIIYISISNIVSRLPWNEVIYYRYVGNSILIIMSVLSTIGSLFFFRRYKKISNIFMNISSLLVVIVWVIIIDTANM</sequence>
<feature type="transmembrane region" description="Helical" evidence="1">
    <location>
        <begin position="44"/>
        <end position="65"/>
    </location>
</feature>
<evidence type="ECO:0000313" key="3">
    <source>
        <dbReference type="Proteomes" id="UP000245845"/>
    </source>
</evidence>
<dbReference type="EMBL" id="QGDL01000003">
    <property type="protein sequence ID" value="PWJ30701.1"/>
    <property type="molecule type" value="Genomic_DNA"/>
</dbReference>
<feature type="transmembrane region" description="Helical" evidence="1">
    <location>
        <begin position="15"/>
        <end position="37"/>
    </location>
</feature>
<protein>
    <submittedName>
        <fullName evidence="2">Uncharacterized protein</fullName>
    </submittedName>
</protein>
<evidence type="ECO:0000313" key="2">
    <source>
        <dbReference type="EMBL" id="PWJ30701.1"/>
    </source>
</evidence>
<feature type="transmembrane region" description="Helical" evidence="1">
    <location>
        <begin position="112"/>
        <end position="129"/>
    </location>
</feature>
<dbReference type="AlphaFoldDB" id="A0A2Y9BF10"/>